<feature type="region of interest" description="Disordered" evidence="1">
    <location>
        <begin position="359"/>
        <end position="393"/>
    </location>
</feature>
<reference evidence="3" key="2">
    <citation type="submission" date="2015-01" db="EMBL/GenBank/DDBJ databases">
        <title>Evolutionary Origins and Diversification of the Mycorrhizal Mutualists.</title>
        <authorList>
            <consortium name="DOE Joint Genome Institute"/>
            <consortium name="Mycorrhizal Genomics Consortium"/>
            <person name="Kohler A."/>
            <person name="Kuo A."/>
            <person name="Nagy L.G."/>
            <person name="Floudas D."/>
            <person name="Copeland A."/>
            <person name="Barry K.W."/>
            <person name="Cichocki N."/>
            <person name="Veneault-Fourrey C."/>
            <person name="LaButti K."/>
            <person name="Lindquist E.A."/>
            <person name="Lipzen A."/>
            <person name="Lundell T."/>
            <person name="Morin E."/>
            <person name="Murat C."/>
            <person name="Riley R."/>
            <person name="Ohm R."/>
            <person name="Sun H."/>
            <person name="Tunlid A."/>
            <person name="Henrissat B."/>
            <person name="Grigoriev I.V."/>
            <person name="Hibbett D.S."/>
            <person name="Martin F."/>
        </authorList>
    </citation>
    <scope>NUCLEOTIDE SEQUENCE [LARGE SCALE GENOMIC DNA]</scope>
    <source>
        <strain evidence="3">Foug A</strain>
    </source>
</reference>
<feature type="region of interest" description="Disordered" evidence="1">
    <location>
        <begin position="291"/>
        <end position="321"/>
    </location>
</feature>
<feature type="compositionally biased region" description="Acidic residues" evidence="1">
    <location>
        <begin position="538"/>
        <end position="547"/>
    </location>
</feature>
<evidence type="ECO:0000313" key="3">
    <source>
        <dbReference type="Proteomes" id="UP000053989"/>
    </source>
</evidence>
<feature type="compositionally biased region" description="Polar residues" evidence="1">
    <location>
        <begin position="370"/>
        <end position="384"/>
    </location>
</feature>
<dbReference type="EMBL" id="KN822232">
    <property type="protein sequence ID" value="KIM51939.1"/>
    <property type="molecule type" value="Genomic_DNA"/>
</dbReference>
<evidence type="ECO:0000313" key="2">
    <source>
        <dbReference type="EMBL" id="KIM51939.1"/>
    </source>
</evidence>
<accession>A0A0C3D696</accession>
<gene>
    <name evidence="2" type="ORF">SCLCIDRAFT_33037</name>
</gene>
<keyword evidence="3" id="KW-1185">Reference proteome</keyword>
<protein>
    <submittedName>
        <fullName evidence="2">Uncharacterized protein</fullName>
    </submittedName>
</protein>
<organism evidence="2 3">
    <name type="scientific">Scleroderma citrinum Foug A</name>
    <dbReference type="NCBI Taxonomy" id="1036808"/>
    <lineage>
        <taxon>Eukaryota</taxon>
        <taxon>Fungi</taxon>
        <taxon>Dikarya</taxon>
        <taxon>Basidiomycota</taxon>
        <taxon>Agaricomycotina</taxon>
        <taxon>Agaricomycetes</taxon>
        <taxon>Agaricomycetidae</taxon>
        <taxon>Boletales</taxon>
        <taxon>Sclerodermatineae</taxon>
        <taxon>Sclerodermataceae</taxon>
        <taxon>Scleroderma</taxon>
    </lineage>
</organism>
<dbReference type="InParanoid" id="A0A0C3D696"/>
<dbReference type="Proteomes" id="UP000053989">
    <property type="component" value="Unassembled WGS sequence"/>
</dbReference>
<dbReference type="HOGENOM" id="CLU_018595_0_0_1"/>
<name>A0A0C3D696_9AGAM</name>
<reference evidence="2 3" key="1">
    <citation type="submission" date="2014-04" db="EMBL/GenBank/DDBJ databases">
        <authorList>
            <consortium name="DOE Joint Genome Institute"/>
            <person name="Kuo A."/>
            <person name="Kohler A."/>
            <person name="Nagy L.G."/>
            <person name="Floudas D."/>
            <person name="Copeland A."/>
            <person name="Barry K.W."/>
            <person name="Cichocki N."/>
            <person name="Veneault-Fourrey C."/>
            <person name="LaButti K."/>
            <person name="Lindquist E.A."/>
            <person name="Lipzen A."/>
            <person name="Lundell T."/>
            <person name="Morin E."/>
            <person name="Murat C."/>
            <person name="Sun H."/>
            <person name="Tunlid A."/>
            <person name="Henrissat B."/>
            <person name="Grigoriev I.V."/>
            <person name="Hibbett D.S."/>
            <person name="Martin F."/>
            <person name="Nordberg H.P."/>
            <person name="Cantor M.N."/>
            <person name="Hua S.X."/>
        </authorList>
    </citation>
    <scope>NUCLEOTIDE SEQUENCE [LARGE SCALE GENOMIC DNA]</scope>
    <source>
        <strain evidence="2 3">Foug A</strain>
    </source>
</reference>
<evidence type="ECO:0000256" key="1">
    <source>
        <dbReference type="SAM" id="MobiDB-lite"/>
    </source>
</evidence>
<feature type="region of interest" description="Disordered" evidence="1">
    <location>
        <begin position="525"/>
        <end position="559"/>
    </location>
</feature>
<dbReference type="AlphaFoldDB" id="A0A0C3D696"/>
<proteinExistence type="predicted"/>
<sequence>MVKIPELAEDGQNWKIYRVKFLEVAATFDCLEVLAGRPYEGDDWDGCNALLCCTFMESVPPSIYFKICCRTAHENFKYLVKHFCDSEPIPCANELQCAGTATAAEMPENYPMSVNAATEQHANTYSDEEDLSNSKALTRGTEDVDNRNVRRQDPRTSFEASVQGTSAKCIKTTPVVLESMPHESQDQLQDSLQVTPYACEQEAVDSVVTAERTNSTAKMAKPNVVDVDGKAALGRDLAERVHIVDEGGEEHKSPLQLPKIEFYCEESRQRSGIAKEDIPFANGLLLEGEWTVNPSGERDTSVRASVGGTGSNTGQKVEPADTPNELEQLMTMSIKPDDADGGGIPIVCLQGVSWHADDTNRPRSGADASNCRTDGSSGHANGSRGQADRSRGSMDVLRGRAHVPSQSNNAETDVVSHGDEVSSYLGVRDAKRLVLETDGARNHADTLATCTEPHSVEMHTILPANETQNTPEPIRRWRKVSVEGTDVYLLWDAPVEVPSQMFAFGQAEGADQAIALNFERAGEAIAPNVGKTARDGNGDSDGDDGDVDSTTSSGNVDSN</sequence>
<feature type="compositionally biased region" description="Low complexity" evidence="1">
    <location>
        <begin position="548"/>
        <end position="559"/>
    </location>
</feature>